<dbReference type="EMBL" id="RJTW01000007">
    <property type="protein sequence ID" value="ROH90049.1"/>
    <property type="molecule type" value="Genomic_DNA"/>
</dbReference>
<organism evidence="1 2">
    <name type="scientific">Chryseobacterium cucumeris</name>
    <dbReference type="NCBI Taxonomy" id="1813611"/>
    <lineage>
        <taxon>Bacteria</taxon>
        <taxon>Pseudomonadati</taxon>
        <taxon>Bacteroidota</taxon>
        <taxon>Flavobacteriia</taxon>
        <taxon>Flavobacteriales</taxon>
        <taxon>Weeksellaceae</taxon>
        <taxon>Chryseobacterium group</taxon>
        <taxon>Chryseobacterium</taxon>
    </lineage>
</organism>
<proteinExistence type="predicted"/>
<dbReference type="Proteomes" id="UP000281899">
    <property type="component" value="Unassembled WGS sequence"/>
</dbReference>
<sequence>MHDRHFIQKWQKSRSYTIESRKKYVIKNKINDKRKPDLKRPILSDVIVENFLSASRLFHNNFRLIKDYG</sequence>
<evidence type="ECO:0000313" key="2">
    <source>
        <dbReference type="Proteomes" id="UP000281899"/>
    </source>
</evidence>
<protein>
    <submittedName>
        <fullName evidence="1">Uncharacterized protein</fullName>
    </submittedName>
</protein>
<reference evidence="1 2" key="1">
    <citation type="submission" date="2018-11" db="EMBL/GenBank/DDBJ databases">
        <title>Proposal to divide the Flavobacteriaceae and reorganize its genera based on Amino Acid Identity values calculated from whole genome sequences.</title>
        <authorList>
            <person name="Nicholson A.C."/>
            <person name="Gulvik C.A."/>
            <person name="Whitney A.M."/>
            <person name="Humrighouse B.W."/>
            <person name="Bell M."/>
            <person name="Holmes B."/>
            <person name="Steigerwalt A."/>
            <person name="Villarma A."/>
            <person name="Sheth M."/>
            <person name="Batra D."/>
            <person name="Pryor J."/>
            <person name="Bernardet J.-F."/>
            <person name="Hugo C."/>
            <person name="Kampfer P."/>
            <person name="Newman J."/>
            <person name="Mcquiston J.R."/>
        </authorList>
    </citation>
    <scope>NUCLEOTIDE SEQUENCE [LARGE SCALE GENOMIC DNA]</scope>
    <source>
        <strain evidence="1 2">G0235</strain>
    </source>
</reference>
<accession>A0ABX9X2L5</accession>
<evidence type="ECO:0000313" key="1">
    <source>
        <dbReference type="EMBL" id="ROH90049.1"/>
    </source>
</evidence>
<keyword evidence="2" id="KW-1185">Reference proteome</keyword>
<name>A0ABX9X2L5_9FLAO</name>
<comment type="caution">
    <text evidence="1">The sequence shown here is derived from an EMBL/GenBank/DDBJ whole genome shotgun (WGS) entry which is preliminary data.</text>
</comment>
<gene>
    <name evidence="1" type="ORF">EGI15_15350</name>
</gene>